<feature type="transmembrane region" description="Helical" evidence="1">
    <location>
        <begin position="47"/>
        <end position="67"/>
    </location>
</feature>
<name>A0A5J4UV29_9EUKA</name>
<accession>A0A5J4UV29</accession>
<comment type="caution">
    <text evidence="2">The sequence shown here is derived from an EMBL/GenBank/DDBJ whole genome shotgun (WGS) entry which is preliminary data.</text>
</comment>
<keyword evidence="1" id="KW-0812">Transmembrane</keyword>
<organism evidence="2 3">
    <name type="scientific">Streblomastix strix</name>
    <dbReference type="NCBI Taxonomy" id="222440"/>
    <lineage>
        <taxon>Eukaryota</taxon>
        <taxon>Metamonada</taxon>
        <taxon>Preaxostyla</taxon>
        <taxon>Oxymonadida</taxon>
        <taxon>Streblomastigidae</taxon>
        <taxon>Streblomastix</taxon>
    </lineage>
</organism>
<dbReference type="Proteomes" id="UP000324800">
    <property type="component" value="Unassembled WGS sequence"/>
</dbReference>
<sequence length="74" mass="8648">METAKLNVTKIKVEIGKMNDLETEIIIQMKEIVEKIEIFEMFEGKGVITIIEMVMVIVISQILMYLLNQRVNYL</sequence>
<evidence type="ECO:0000313" key="3">
    <source>
        <dbReference type="Proteomes" id="UP000324800"/>
    </source>
</evidence>
<protein>
    <submittedName>
        <fullName evidence="2">Uncharacterized protein</fullName>
    </submittedName>
</protein>
<evidence type="ECO:0000256" key="1">
    <source>
        <dbReference type="SAM" id="Phobius"/>
    </source>
</evidence>
<dbReference type="AlphaFoldDB" id="A0A5J4UV29"/>
<reference evidence="2 3" key="1">
    <citation type="submission" date="2019-03" db="EMBL/GenBank/DDBJ databases">
        <title>Single cell metagenomics reveals metabolic interactions within the superorganism composed of flagellate Streblomastix strix and complex community of Bacteroidetes bacteria on its surface.</title>
        <authorList>
            <person name="Treitli S.C."/>
            <person name="Kolisko M."/>
            <person name="Husnik F."/>
            <person name="Keeling P."/>
            <person name="Hampl V."/>
        </authorList>
    </citation>
    <scope>NUCLEOTIDE SEQUENCE [LARGE SCALE GENOMIC DNA]</scope>
    <source>
        <strain evidence="2">ST1C</strain>
    </source>
</reference>
<gene>
    <name evidence="2" type="ORF">EZS28_030319</name>
</gene>
<keyword evidence="1" id="KW-1133">Transmembrane helix</keyword>
<evidence type="ECO:0000313" key="2">
    <source>
        <dbReference type="EMBL" id="KAA6374154.1"/>
    </source>
</evidence>
<proteinExistence type="predicted"/>
<dbReference type="EMBL" id="SNRW01012186">
    <property type="protein sequence ID" value="KAA6374154.1"/>
    <property type="molecule type" value="Genomic_DNA"/>
</dbReference>
<keyword evidence="1" id="KW-0472">Membrane</keyword>